<dbReference type="Proteomes" id="UP001626603">
    <property type="component" value="Chromosome"/>
</dbReference>
<proteinExistence type="predicted"/>
<dbReference type="AlphaFoldDB" id="A0ABD8A9A9"/>
<evidence type="ECO:0000313" key="2">
    <source>
        <dbReference type="Proteomes" id="UP001626603"/>
    </source>
</evidence>
<evidence type="ECO:0000313" key="1">
    <source>
        <dbReference type="EMBL" id="WOX56106.1"/>
    </source>
</evidence>
<keyword evidence="2" id="KW-1185">Reference proteome</keyword>
<organism evidence="1 2">
    <name type="scientific">Methanoculleus palmolei</name>
    <dbReference type="NCBI Taxonomy" id="72612"/>
    <lineage>
        <taxon>Archaea</taxon>
        <taxon>Methanobacteriati</taxon>
        <taxon>Methanobacteriota</taxon>
        <taxon>Stenosarchaea group</taxon>
        <taxon>Methanomicrobia</taxon>
        <taxon>Methanomicrobiales</taxon>
        <taxon>Methanomicrobiaceae</taxon>
        <taxon>Methanoculleus</taxon>
    </lineage>
</organism>
<accession>A0ABD8A9A9</accession>
<gene>
    <name evidence="1" type="ORF">R6Y95_01925</name>
</gene>
<reference evidence="1 2" key="1">
    <citation type="submission" date="2023-10" db="EMBL/GenBank/DDBJ databases">
        <title>The complete genome sequence of Methanoculleus palmolei DSM 4273.</title>
        <authorList>
            <person name="Lai S.-J."/>
            <person name="You Y.-T."/>
            <person name="Chen S.-C."/>
        </authorList>
    </citation>
    <scope>NUCLEOTIDE SEQUENCE [LARGE SCALE GENOMIC DNA]</scope>
    <source>
        <strain evidence="1 2">DSM 4273</strain>
    </source>
</reference>
<evidence type="ECO:0008006" key="3">
    <source>
        <dbReference type="Google" id="ProtNLM"/>
    </source>
</evidence>
<name>A0ABD8A9A9_9EURY</name>
<dbReference type="EMBL" id="CP137641">
    <property type="protein sequence ID" value="WOX56106.1"/>
    <property type="molecule type" value="Genomic_DNA"/>
</dbReference>
<protein>
    <recommendedName>
        <fullName evidence="3">Methanolan biosynthesis EpsI domain-containing protein</fullName>
    </recommendedName>
</protein>
<sequence>MKKITIAVWALLICLVLVHYFYTPETPEVVKGKISTASYPPGSRPDLTNLWDTLVHEQVFSNESAVLLQLNQFVDKDGTVRCTQLYYAGSVDGEQHVYEAYAYPSGDVLYKDQKLDLPLEGAHPLAICREVTGIDYADLTREKCTIALQTFRNEGERRYDETQGGLRVLSNGSFRPLKEATFPDGARRYAIEIVPGAVQPEENTTAREIPDRLIAFTERDIALADSVVYA</sequence>